<dbReference type="SUPFAM" id="SSF48371">
    <property type="entry name" value="ARM repeat"/>
    <property type="match status" value="1"/>
</dbReference>
<evidence type="ECO:0000313" key="4">
    <source>
        <dbReference type="WBParaSite" id="GPUH_0002707601-mRNA-1"/>
    </source>
</evidence>
<comment type="similarity">
    <text evidence="1">Belongs to the Mo25 family.</text>
</comment>
<keyword evidence="3" id="KW-1185">Reference proteome</keyword>
<dbReference type="InterPro" id="IPR016024">
    <property type="entry name" value="ARM-type_fold"/>
</dbReference>
<proteinExistence type="inferred from homology"/>
<dbReference type="InterPro" id="IPR011989">
    <property type="entry name" value="ARM-like"/>
</dbReference>
<protein>
    <submittedName>
        <fullName evidence="4">Nesprin-1</fullName>
    </submittedName>
</protein>
<evidence type="ECO:0000313" key="2">
    <source>
        <dbReference type="EMBL" id="VDN49866.1"/>
    </source>
</evidence>
<dbReference type="Pfam" id="PF08569">
    <property type="entry name" value="Mo25"/>
    <property type="match status" value="1"/>
</dbReference>
<evidence type="ECO:0000256" key="1">
    <source>
        <dbReference type="ARBA" id="ARBA00011012"/>
    </source>
</evidence>
<dbReference type="EMBL" id="UYRT01117769">
    <property type="protein sequence ID" value="VDN49866.1"/>
    <property type="molecule type" value="Genomic_DNA"/>
</dbReference>
<dbReference type="Proteomes" id="UP000271098">
    <property type="component" value="Unassembled WGS sequence"/>
</dbReference>
<dbReference type="AlphaFoldDB" id="A0A183F1F5"/>
<dbReference type="InterPro" id="IPR013878">
    <property type="entry name" value="Mo25"/>
</dbReference>
<reference evidence="4" key="1">
    <citation type="submission" date="2016-06" db="UniProtKB">
        <authorList>
            <consortium name="WormBaseParasite"/>
        </authorList>
    </citation>
    <scope>IDENTIFICATION</scope>
</reference>
<dbReference type="Gene3D" id="1.25.10.10">
    <property type="entry name" value="Leucine-rich Repeat Variant"/>
    <property type="match status" value="1"/>
</dbReference>
<dbReference type="OrthoDB" id="609103at2759"/>
<sequence length="67" mass="7646">MPLPLFGKSHKSPPDIIKNLRDSLTQLEKLDRHDKKIDKVGEEVSKWLQAVKGIIYGQDGQEPHVDQ</sequence>
<accession>A0A183F1F5</accession>
<organism evidence="4">
    <name type="scientific">Gongylonema pulchrum</name>
    <dbReference type="NCBI Taxonomy" id="637853"/>
    <lineage>
        <taxon>Eukaryota</taxon>
        <taxon>Metazoa</taxon>
        <taxon>Ecdysozoa</taxon>
        <taxon>Nematoda</taxon>
        <taxon>Chromadorea</taxon>
        <taxon>Rhabditida</taxon>
        <taxon>Spirurina</taxon>
        <taxon>Spiruromorpha</taxon>
        <taxon>Spiruroidea</taxon>
        <taxon>Gongylonematidae</taxon>
        <taxon>Gongylonema</taxon>
    </lineage>
</organism>
<dbReference type="WBParaSite" id="GPUH_0002707601-mRNA-1">
    <property type="protein sequence ID" value="GPUH_0002707601-mRNA-1"/>
    <property type="gene ID" value="GPUH_0002707601"/>
</dbReference>
<name>A0A183F1F5_9BILA</name>
<gene>
    <name evidence="2" type="ORF">GPUH_LOCUS27046</name>
</gene>
<evidence type="ECO:0000313" key="3">
    <source>
        <dbReference type="Proteomes" id="UP000271098"/>
    </source>
</evidence>
<reference evidence="2 3" key="2">
    <citation type="submission" date="2018-11" db="EMBL/GenBank/DDBJ databases">
        <authorList>
            <consortium name="Pathogen Informatics"/>
        </authorList>
    </citation>
    <scope>NUCLEOTIDE SEQUENCE [LARGE SCALE GENOMIC DNA]</scope>
</reference>